<sequence length="70" mass="8229">MACETSKQAWDKLKEDLDKIMVVVNNIRLLGDQISDFRIVEKTKEEQANKRNTLKEHFKLEARGLELLKK</sequence>
<accession>A0ABR0QHH0</accession>
<name>A0ABR0QHH0_GOSAR</name>
<reference evidence="1 2" key="1">
    <citation type="submission" date="2023-03" db="EMBL/GenBank/DDBJ databases">
        <title>WGS of Gossypium arboreum.</title>
        <authorList>
            <person name="Yu D."/>
        </authorList>
    </citation>
    <scope>NUCLEOTIDE SEQUENCE [LARGE SCALE GENOMIC DNA]</scope>
    <source>
        <tissue evidence="1">Leaf</tissue>
    </source>
</reference>
<comment type="caution">
    <text evidence="1">The sequence shown here is derived from an EMBL/GenBank/DDBJ whole genome shotgun (WGS) entry which is preliminary data.</text>
</comment>
<gene>
    <name evidence="1" type="ORF">PVK06_007501</name>
</gene>
<proteinExistence type="predicted"/>
<protein>
    <submittedName>
        <fullName evidence="1">Uncharacterized protein</fullName>
    </submittedName>
</protein>
<keyword evidence="2" id="KW-1185">Reference proteome</keyword>
<dbReference type="EMBL" id="JARKNE010000003">
    <property type="protein sequence ID" value="KAK5838764.1"/>
    <property type="molecule type" value="Genomic_DNA"/>
</dbReference>
<dbReference type="Proteomes" id="UP001358586">
    <property type="component" value="Chromosome 3"/>
</dbReference>
<evidence type="ECO:0000313" key="2">
    <source>
        <dbReference type="Proteomes" id="UP001358586"/>
    </source>
</evidence>
<evidence type="ECO:0000313" key="1">
    <source>
        <dbReference type="EMBL" id="KAK5838764.1"/>
    </source>
</evidence>
<organism evidence="1 2">
    <name type="scientific">Gossypium arboreum</name>
    <name type="common">Tree cotton</name>
    <name type="synonym">Gossypium nanking</name>
    <dbReference type="NCBI Taxonomy" id="29729"/>
    <lineage>
        <taxon>Eukaryota</taxon>
        <taxon>Viridiplantae</taxon>
        <taxon>Streptophyta</taxon>
        <taxon>Embryophyta</taxon>
        <taxon>Tracheophyta</taxon>
        <taxon>Spermatophyta</taxon>
        <taxon>Magnoliopsida</taxon>
        <taxon>eudicotyledons</taxon>
        <taxon>Gunneridae</taxon>
        <taxon>Pentapetalae</taxon>
        <taxon>rosids</taxon>
        <taxon>malvids</taxon>
        <taxon>Malvales</taxon>
        <taxon>Malvaceae</taxon>
        <taxon>Malvoideae</taxon>
        <taxon>Gossypium</taxon>
    </lineage>
</organism>